<dbReference type="InterPro" id="IPR013818">
    <property type="entry name" value="Lipase"/>
</dbReference>
<dbReference type="CDD" id="cd00707">
    <property type="entry name" value="Pancreat_lipase_like"/>
    <property type="match status" value="1"/>
</dbReference>
<keyword evidence="3" id="KW-0964">Secreted</keyword>
<reference evidence="7" key="1">
    <citation type="submission" date="2021-12" db="EMBL/GenBank/DDBJ databases">
        <authorList>
            <person name="King R."/>
        </authorList>
    </citation>
    <scope>NUCLEOTIDE SEQUENCE</scope>
</reference>
<evidence type="ECO:0000256" key="2">
    <source>
        <dbReference type="ARBA" id="ARBA00010701"/>
    </source>
</evidence>
<dbReference type="Proteomes" id="UP001154114">
    <property type="component" value="Chromosome 31"/>
</dbReference>
<feature type="signal peptide" evidence="5">
    <location>
        <begin position="1"/>
        <end position="16"/>
    </location>
</feature>
<dbReference type="OrthoDB" id="199913at2759"/>
<keyword evidence="5" id="KW-0732">Signal</keyword>
<evidence type="ECO:0000259" key="6">
    <source>
        <dbReference type="Pfam" id="PF00151"/>
    </source>
</evidence>
<dbReference type="AlphaFoldDB" id="A0A9P0C3A8"/>
<dbReference type="InterPro" id="IPR033906">
    <property type="entry name" value="Lipase_N"/>
</dbReference>
<dbReference type="InterPro" id="IPR029058">
    <property type="entry name" value="AB_hydrolase_fold"/>
</dbReference>
<dbReference type="GO" id="GO:0016042">
    <property type="term" value="P:lipid catabolic process"/>
    <property type="evidence" value="ECO:0007669"/>
    <property type="project" value="TreeGrafter"/>
</dbReference>
<name>A0A9P0C3A8_CHRIL</name>
<dbReference type="InterPro" id="IPR000734">
    <property type="entry name" value="TAG_lipase"/>
</dbReference>
<evidence type="ECO:0000256" key="3">
    <source>
        <dbReference type="ARBA" id="ARBA00022525"/>
    </source>
</evidence>
<keyword evidence="8" id="KW-1185">Reference proteome</keyword>
<comment type="subcellular location">
    <subcellularLocation>
        <location evidence="1">Secreted</location>
    </subcellularLocation>
</comment>
<dbReference type="Pfam" id="PF00151">
    <property type="entry name" value="Lipase"/>
    <property type="match status" value="1"/>
</dbReference>
<protein>
    <recommendedName>
        <fullName evidence="6">Lipase domain-containing protein</fullName>
    </recommendedName>
</protein>
<dbReference type="EMBL" id="LR824034">
    <property type="protein sequence ID" value="CAH0602328.1"/>
    <property type="molecule type" value="Genomic_DNA"/>
</dbReference>
<evidence type="ECO:0000256" key="5">
    <source>
        <dbReference type="SAM" id="SignalP"/>
    </source>
</evidence>
<feature type="domain" description="Lipase" evidence="6">
    <location>
        <begin position="59"/>
        <end position="329"/>
    </location>
</feature>
<dbReference type="SUPFAM" id="SSF53474">
    <property type="entry name" value="alpha/beta-Hydrolases"/>
    <property type="match status" value="1"/>
</dbReference>
<proteinExistence type="inferred from homology"/>
<evidence type="ECO:0000256" key="1">
    <source>
        <dbReference type="ARBA" id="ARBA00004613"/>
    </source>
</evidence>
<organism evidence="7 8">
    <name type="scientific">Chrysodeixis includens</name>
    <name type="common">Soybean looper</name>
    <name type="synonym">Pseudoplusia includens</name>
    <dbReference type="NCBI Taxonomy" id="689277"/>
    <lineage>
        <taxon>Eukaryota</taxon>
        <taxon>Metazoa</taxon>
        <taxon>Ecdysozoa</taxon>
        <taxon>Arthropoda</taxon>
        <taxon>Hexapoda</taxon>
        <taxon>Insecta</taxon>
        <taxon>Pterygota</taxon>
        <taxon>Neoptera</taxon>
        <taxon>Endopterygota</taxon>
        <taxon>Lepidoptera</taxon>
        <taxon>Glossata</taxon>
        <taxon>Ditrysia</taxon>
        <taxon>Noctuoidea</taxon>
        <taxon>Noctuidae</taxon>
        <taxon>Plusiinae</taxon>
        <taxon>Chrysodeixis</taxon>
    </lineage>
</organism>
<sequence>MKTVAIILCAIAAVSALPYDPVISKLDPLRYQHVQGPDGLHLVDLWVKASDVAEAARYNPERQNVYHLFTRENPTVSQPLLIGSAGLLGITNYNPARRTVILLHGWLDNVGSPFNNVLVPAFLSAEDVNVIVVDWSAGAGSVNYLAALANTKPSGESVADFIRWLNGATGAVPNMYHIVGHSLGGHKAGIVGRNLEGRIAYITALEPMNAGWNTNNDRFTRSDGVYTEVIHTNAGFLGYMMPLGDVDFYPNGGVGMPGCDSNDCDHARAYFYLAESLTSGGFTGRRCASYVSAMTENCLMLGTLRMGGLVPKTGQSGIFHLRTRESSPFSLS</sequence>
<dbReference type="Gene3D" id="3.40.50.1820">
    <property type="entry name" value="alpha/beta hydrolase"/>
    <property type="match status" value="1"/>
</dbReference>
<dbReference type="GO" id="GO:0016298">
    <property type="term" value="F:lipase activity"/>
    <property type="evidence" value="ECO:0007669"/>
    <property type="project" value="InterPro"/>
</dbReference>
<accession>A0A9P0C3A8</accession>
<comment type="similarity">
    <text evidence="2 4">Belongs to the AB hydrolase superfamily. Lipase family.</text>
</comment>
<dbReference type="PRINTS" id="PR00821">
    <property type="entry name" value="TAGLIPASE"/>
</dbReference>
<dbReference type="GO" id="GO:0005615">
    <property type="term" value="C:extracellular space"/>
    <property type="evidence" value="ECO:0007669"/>
    <property type="project" value="TreeGrafter"/>
</dbReference>
<evidence type="ECO:0000313" key="7">
    <source>
        <dbReference type="EMBL" id="CAH0602328.1"/>
    </source>
</evidence>
<feature type="chain" id="PRO_5040472060" description="Lipase domain-containing protein" evidence="5">
    <location>
        <begin position="17"/>
        <end position="332"/>
    </location>
</feature>
<gene>
    <name evidence="7" type="ORF">CINC_LOCUS9969</name>
</gene>
<evidence type="ECO:0000313" key="8">
    <source>
        <dbReference type="Proteomes" id="UP001154114"/>
    </source>
</evidence>
<dbReference type="PANTHER" id="PTHR11610">
    <property type="entry name" value="LIPASE"/>
    <property type="match status" value="1"/>
</dbReference>
<evidence type="ECO:0000256" key="4">
    <source>
        <dbReference type="RuleBase" id="RU004262"/>
    </source>
</evidence>